<evidence type="ECO:0000313" key="2">
    <source>
        <dbReference type="EMBL" id="TGY94272.1"/>
    </source>
</evidence>
<dbReference type="EMBL" id="SRXV01000001">
    <property type="protein sequence ID" value="TGY94272.1"/>
    <property type="molecule type" value="Genomic_DNA"/>
</dbReference>
<organism evidence="2 3">
    <name type="scientific">Marinicauda pacifica</name>
    <dbReference type="NCBI Taxonomy" id="1133559"/>
    <lineage>
        <taxon>Bacteria</taxon>
        <taxon>Pseudomonadati</taxon>
        <taxon>Pseudomonadota</taxon>
        <taxon>Alphaproteobacteria</taxon>
        <taxon>Maricaulales</taxon>
        <taxon>Maricaulaceae</taxon>
        <taxon>Marinicauda</taxon>
    </lineage>
</organism>
<reference evidence="2 3" key="1">
    <citation type="journal article" date="2013" name="Int. J. Syst. Evol. Microbiol.">
        <title>Marinicauda pacifica gen. nov., sp. nov., a prosthecate alphaproteobacterium of the family Hyphomonadaceae isolated from deep seawater.</title>
        <authorList>
            <person name="Zhang X.Y."/>
            <person name="Li G.W."/>
            <person name="Wang C.S."/>
            <person name="Zhang Y.J."/>
            <person name="Xu X.W."/>
            <person name="Li H."/>
            <person name="Liu A."/>
            <person name="Liu C."/>
            <person name="Xie B.B."/>
            <person name="Qin Q.L."/>
            <person name="Xu Z."/>
            <person name="Chen X.L."/>
            <person name="Zhou B.C."/>
            <person name="Zhang Y.Z."/>
        </authorList>
    </citation>
    <scope>NUCLEOTIDE SEQUENCE [LARGE SCALE GENOMIC DNA]</scope>
    <source>
        <strain evidence="2 3">P-1 km-3</strain>
    </source>
</reference>
<evidence type="ECO:0000313" key="3">
    <source>
        <dbReference type="Proteomes" id="UP000305451"/>
    </source>
</evidence>
<keyword evidence="3" id="KW-1185">Reference proteome</keyword>
<dbReference type="RefSeq" id="WP_135943468.1">
    <property type="nucleotide sequence ID" value="NZ_BMEI01000001.1"/>
</dbReference>
<dbReference type="PROSITE" id="PS51257">
    <property type="entry name" value="PROKAR_LIPOPROTEIN"/>
    <property type="match status" value="1"/>
</dbReference>
<feature type="chain" id="PRO_5020951846" evidence="1">
    <location>
        <begin position="25"/>
        <end position="125"/>
    </location>
</feature>
<keyword evidence="1" id="KW-0732">Signal</keyword>
<dbReference type="Proteomes" id="UP000305451">
    <property type="component" value="Unassembled WGS sequence"/>
</dbReference>
<protein>
    <submittedName>
        <fullName evidence="2">Uncharacterized protein</fullName>
    </submittedName>
</protein>
<evidence type="ECO:0000256" key="1">
    <source>
        <dbReference type="SAM" id="SignalP"/>
    </source>
</evidence>
<sequence>MPKPILFAAASLAAACVIAGPASAQDSECVSLRNINGYTVIDDRHVVLNSGASRHYLITTRTRCSGLSFGAQIATSFGDNARICPPVAEYIIPSDGWRCAIDTVEEVESQEQAEALVAERAGGQD</sequence>
<dbReference type="InterPro" id="IPR045500">
    <property type="entry name" value="DUF6491"/>
</dbReference>
<dbReference type="AlphaFoldDB" id="A0A4S2HF46"/>
<gene>
    <name evidence="2" type="ORF">E5162_03080</name>
</gene>
<proteinExistence type="predicted"/>
<comment type="caution">
    <text evidence="2">The sequence shown here is derived from an EMBL/GenBank/DDBJ whole genome shotgun (WGS) entry which is preliminary data.</text>
</comment>
<accession>A0A4S2HF46</accession>
<feature type="signal peptide" evidence="1">
    <location>
        <begin position="1"/>
        <end position="24"/>
    </location>
</feature>
<name>A0A4S2HF46_9PROT</name>
<dbReference type="Pfam" id="PF20101">
    <property type="entry name" value="DUF6491"/>
    <property type="match status" value="1"/>
</dbReference>
<dbReference type="OrthoDB" id="7632586at2"/>